<dbReference type="AlphaFoldDB" id="A0A172TDP8"/>
<dbReference type="RefSeq" id="WP_068603456.1">
    <property type="nucleotide sequence ID" value="NZ_CP011388.1"/>
</dbReference>
<organism evidence="2 3">
    <name type="scientific">Paenibacillus swuensis</name>
    <dbReference type="NCBI Taxonomy" id="1178515"/>
    <lineage>
        <taxon>Bacteria</taxon>
        <taxon>Bacillati</taxon>
        <taxon>Bacillota</taxon>
        <taxon>Bacilli</taxon>
        <taxon>Bacillales</taxon>
        <taxon>Paenibacillaceae</taxon>
        <taxon>Paenibacillus</taxon>
    </lineage>
</organism>
<feature type="signal peptide" evidence="1">
    <location>
        <begin position="1"/>
        <end position="20"/>
    </location>
</feature>
<dbReference type="OrthoDB" id="9782846at2"/>
<dbReference type="InterPro" id="IPR006059">
    <property type="entry name" value="SBP"/>
</dbReference>
<dbReference type="PANTHER" id="PTHR43649">
    <property type="entry name" value="ARABINOSE-BINDING PROTEIN-RELATED"/>
    <property type="match status" value="1"/>
</dbReference>
<accession>A0A172TDP8</accession>
<dbReference type="PANTHER" id="PTHR43649:SF12">
    <property type="entry name" value="DIACETYLCHITOBIOSE BINDING PROTEIN DASA"/>
    <property type="match status" value="1"/>
</dbReference>
<evidence type="ECO:0000256" key="1">
    <source>
        <dbReference type="SAM" id="SignalP"/>
    </source>
</evidence>
<dbReference type="CDD" id="cd13585">
    <property type="entry name" value="PBP2_TMBP_like"/>
    <property type="match status" value="1"/>
</dbReference>
<evidence type="ECO:0000313" key="3">
    <source>
        <dbReference type="Proteomes" id="UP000076927"/>
    </source>
</evidence>
<dbReference type="PATRIC" id="fig|1178515.4.peg.187"/>
<keyword evidence="3" id="KW-1185">Reference proteome</keyword>
<sequence>MKKWLSVSMTLVFLISILAACSGNTNTNGNTATNAAAGENSGKKNESDAKPVELNLSIWGDENRKKLYEDLMAKYTETHPNVKVDVMLIPFNDYQQKLSIMSASKSGPDLVWLSERMVPQFLDSGQLLDISSLEADAEYDLKDIYPTTMDLFRKDSKLYGVSFTSGPKVLFFNKDMFKAKGLKTPLELAKEGKWTYEEFVKSAKTLTDSSKGVYGVHLFGANNSWKSWTDGLVDTFWAHGADVFNEDGSKFVLNSPEGEQALKLYYDLLFTDKSHVDPGNQLTFESGNIGMYRNNFSFSNNARKITNFDWDIAPMPKGPAADAPSAVGIAGYAIMKDTAHPEETLELLKYLTGKQGSTDLAKSFAPIRKSILESDVFLNIDPKPSVEAIKAAYIGPLNSGVRPQPLHQNWQQIDVKVQTLMDLMYTKTETPKQVLERMEKEVSPLLK</sequence>
<feature type="chain" id="PRO_5038850233" description="Sugar ABC transporter substrate-binding protein" evidence="1">
    <location>
        <begin position="21"/>
        <end position="447"/>
    </location>
</feature>
<name>A0A172TDP8_9BACL</name>
<keyword evidence="1" id="KW-0732">Signal</keyword>
<reference evidence="2 3" key="1">
    <citation type="submission" date="2015-01" db="EMBL/GenBank/DDBJ databases">
        <title>Paenibacillus swuensis/DY6/whole genome sequencing.</title>
        <authorList>
            <person name="Kim M.K."/>
            <person name="Srinivasan S."/>
            <person name="Lee J.-J."/>
        </authorList>
    </citation>
    <scope>NUCLEOTIDE SEQUENCE [LARGE SCALE GENOMIC DNA]</scope>
    <source>
        <strain evidence="2 3">DY6</strain>
    </source>
</reference>
<evidence type="ECO:0000313" key="2">
    <source>
        <dbReference type="EMBL" id="ANE45159.1"/>
    </source>
</evidence>
<gene>
    <name evidence="2" type="ORF">SY83_01075</name>
</gene>
<dbReference type="InterPro" id="IPR050490">
    <property type="entry name" value="Bact_solute-bd_prot1"/>
</dbReference>
<dbReference type="Proteomes" id="UP000076927">
    <property type="component" value="Chromosome"/>
</dbReference>
<proteinExistence type="predicted"/>
<protein>
    <recommendedName>
        <fullName evidence="4">Sugar ABC transporter substrate-binding protein</fullName>
    </recommendedName>
</protein>
<evidence type="ECO:0008006" key="4">
    <source>
        <dbReference type="Google" id="ProtNLM"/>
    </source>
</evidence>
<dbReference type="Pfam" id="PF01547">
    <property type="entry name" value="SBP_bac_1"/>
    <property type="match status" value="1"/>
</dbReference>
<dbReference type="Gene3D" id="3.40.190.10">
    <property type="entry name" value="Periplasmic binding protein-like II"/>
    <property type="match status" value="1"/>
</dbReference>
<dbReference type="EMBL" id="CP011388">
    <property type="protein sequence ID" value="ANE45159.1"/>
    <property type="molecule type" value="Genomic_DNA"/>
</dbReference>
<dbReference type="SUPFAM" id="SSF53850">
    <property type="entry name" value="Periplasmic binding protein-like II"/>
    <property type="match status" value="1"/>
</dbReference>
<dbReference type="PROSITE" id="PS51257">
    <property type="entry name" value="PROKAR_LIPOPROTEIN"/>
    <property type="match status" value="1"/>
</dbReference>
<dbReference type="KEGG" id="pswu:SY83_01075"/>
<dbReference type="STRING" id="1178515.SY83_01075"/>